<keyword evidence="10" id="KW-0418">Kinase</keyword>
<dbReference type="Proteomes" id="UP000823749">
    <property type="component" value="Chromosome 6"/>
</dbReference>
<feature type="domain" description="Protein kinase" evidence="19">
    <location>
        <begin position="1"/>
        <end position="256"/>
    </location>
</feature>
<dbReference type="AlphaFoldDB" id="A0AAV6K0X7"/>
<keyword evidence="11" id="KW-0067">ATP-binding</keyword>
<dbReference type="Gene3D" id="3.30.200.20">
    <property type="entry name" value="Phosphorylase Kinase, domain 1"/>
    <property type="match status" value="1"/>
</dbReference>
<evidence type="ECO:0000259" key="19">
    <source>
        <dbReference type="PROSITE" id="PS50011"/>
    </source>
</evidence>
<keyword evidence="12" id="KW-1133">Transmembrane helix</keyword>
<evidence type="ECO:0000256" key="10">
    <source>
        <dbReference type="ARBA" id="ARBA00022777"/>
    </source>
</evidence>
<evidence type="ECO:0000256" key="8">
    <source>
        <dbReference type="ARBA" id="ARBA00022734"/>
    </source>
</evidence>
<evidence type="ECO:0000256" key="4">
    <source>
        <dbReference type="ARBA" id="ARBA00022553"/>
    </source>
</evidence>
<proteinExistence type="predicted"/>
<evidence type="ECO:0000256" key="3">
    <source>
        <dbReference type="ARBA" id="ARBA00022527"/>
    </source>
</evidence>
<evidence type="ECO:0000256" key="13">
    <source>
        <dbReference type="ARBA" id="ARBA00023136"/>
    </source>
</evidence>
<keyword evidence="9" id="KW-0547">Nucleotide-binding</keyword>
<evidence type="ECO:0000256" key="16">
    <source>
        <dbReference type="ARBA" id="ARBA00023180"/>
    </source>
</evidence>
<comment type="catalytic activity">
    <reaction evidence="17">
        <text>L-threonyl-[protein] + ATP = O-phospho-L-threonyl-[protein] + ADP + H(+)</text>
        <dbReference type="Rhea" id="RHEA:46608"/>
        <dbReference type="Rhea" id="RHEA-COMP:11060"/>
        <dbReference type="Rhea" id="RHEA-COMP:11605"/>
        <dbReference type="ChEBI" id="CHEBI:15378"/>
        <dbReference type="ChEBI" id="CHEBI:30013"/>
        <dbReference type="ChEBI" id="CHEBI:30616"/>
        <dbReference type="ChEBI" id="CHEBI:61977"/>
        <dbReference type="ChEBI" id="CHEBI:456216"/>
        <dbReference type="EC" id="2.7.11.1"/>
    </reaction>
</comment>
<reference evidence="20 21" key="1">
    <citation type="submission" date="2020-08" db="EMBL/GenBank/DDBJ databases">
        <title>Plant Genome Project.</title>
        <authorList>
            <person name="Zhang R.-G."/>
        </authorList>
    </citation>
    <scope>NUCLEOTIDE SEQUENCE [LARGE SCALE GENOMIC DNA]</scope>
    <source>
        <strain evidence="20">WSP0</strain>
        <tissue evidence="20">Leaf</tissue>
    </source>
</reference>
<dbReference type="EMBL" id="JACTNZ010000006">
    <property type="protein sequence ID" value="KAG5546065.1"/>
    <property type="molecule type" value="Genomic_DNA"/>
</dbReference>
<organism evidence="20 21">
    <name type="scientific">Rhododendron griersonianum</name>
    <dbReference type="NCBI Taxonomy" id="479676"/>
    <lineage>
        <taxon>Eukaryota</taxon>
        <taxon>Viridiplantae</taxon>
        <taxon>Streptophyta</taxon>
        <taxon>Embryophyta</taxon>
        <taxon>Tracheophyta</taxon>
        <taxon>Spermatophyta</taxon>
        <taxon>Magnoliopsida</taxon>
        <taxon>eudicotyledons</taxon>
        <taxon>Gunneridae</taxon>
        <taxon>Pentapetalae</taxon>
        <taxon>asterids</taxon>
        <taxon>Ericales</taxon>
        <taxon>Ericaceae</taxon>
        <taxon>Ericoideae</taxon>
        <taxon>Rhodoreae</taxon>
        <taxon>Rhododendron</taxon>
    </lineage>
</organism>
<keyword evidence="14" id="KW-1015">Disulfide bond</keyword>
<dbReference type="PANTHER" id="PTHR47976:SF30">
    <property type="entry name" value="RECEPTOR-LIKE SERINE_THREONINE-PROTEIN KINASE"/>
    <property type="match status" value="1"/>
</dbReference>
<keyword evidence="13" id="KW-0472">Membrane</keyword>
<sequence length="256" mass="29806">MMVTKVAVKQLDSIVQGRKEFLAEVNTIGKVEHFHLVRLIGYCAEKSNRLLVYEHMFNGSLDNWIFNQDKARTLGWKTRQEIIYGVAKGLQYLHEECHKNIIHFDIKPQNILLDRDFKAKISDFGFARLIDRNQSLALASLKGTIGYMAPEMYRRLHISVKADIYSFGVVILETICGRKNLEESHESMTLVDIVQMKVEEDQLYDLIGDRDEDIWHHKEEAIKTMKIAIWCLQTYDRRPRISMVVKVLEGSALSRY</sequence>
<keyword evidence="16" id="KW-0325">Glycoprotein</keyword>
<evidence type="ECO:0000256" key="14">
    <source>
        <dbReference type="ARBA" id="ARBA00023157"/>
    </source>
</evidence>
<keyword evidence="15" id="KW-0675">Receptor</keyword>
<name>A0AAV6K0X7_9ERIC</name>
<evidence type="ECO:0000256" key="18">
    <source>
        <dbReference type="ARBA" id="ARBA00048679"/>
    </source>
</evidence>
<evidence type="ECO:0000256" key="2">
    <source>
        <dbReference type="ARBA" id="ARBA00012513"/>
    </source>
</evidence>
<evidence type="ECO:0000256" key="12">
    <source>
        <dbReference type="ARBA" id="ARBA00022989"/>
    </source>
</evidence>
<keyword evidence="6" id="KW-0812">Transmembrane</keyword>
<dbReference type="PROSITE" id="PS50011">
    <property type="entry name" value="PROTEIN_KINASE_DOM"/>
    <property type="match status" value="1"/>
</dbReference>
<protein>
    <recommendedName>
        <fullName evidence="2">non-specific serine/threonine protein kinase</fullName>
        <ecNumber evidence="2">2.7.11.1</ecNumber>
    </recommendedName>
</protein>
<evidence type="ECO:0000313" key="20">
    <source>
        <dbReference type="EMBL" id="KAG5546065.1"/>
    </source>
</evidence>
<evidence type="ECO:0000256" key="7">
    <source>
        <dbReference type="ARBA" id="ARBA00022729"/>
    </source>
</evidence>
<dbReference type="Gene3D" id="1.10.510.10">
    <property type="entry name" value="Transferase(Phosphotransferase) domain 1"/>
    <property type="match status" value="1"/>
</dbReference>
<evidence type="ECO:0000313" key="21">
    <source>
        <dbReference type="Proteomes" id="UP000823749"/>
    </source>
</evidence>
<dbReference type="InterPro" id="IPR000719">
    <property type="entry name" value="Prot_kinase_dom"/>
</dbReference>
<dbReference type="InterPro" id="IPR011009">
    <property type="entry name" value="Kinase-like_dom_sf"/>
</dbReference>
<dbReference type="PROSITE" id="PS00108">
    <property type="entry name" value="PROTEIN_KINASE_ST"/>
    <property type="match status" value="1"/>
</dbReference>
<keyword evidence="21" id="KW-1185">Reference proteome</keyword>
<evidence type="ECO:0000256" key="5">
    <source>
        <dbReference type="ARBA" id="ARBA00022679"/>
    </source>
</evidence>
<evidence type="ECO:0000256" key="11">
    <source>
        <dbReference type="ARBA" id="ARBA00022840"/>
    </source>
</evidence>
<dbReference type="Pfam" id="PF00069">
    <property type="entry name" value="Pkinase"/>
    <property type="match status" value="1"/>
</dbReference>
<dbReference type="PANTHER" id="PTHR47976">
    <property type="entry name" value="G-TYPE LECTIN S-RECEPTOR-LIKE SERINE/THREONINE-PROTEIN KINASE SD2-5"/>
    <property type="match status" value="1"/>
</dbReference>
<keyword evidence="4" id="KW-0597">Phosphoprotein</keyword>
<evidence type="ECO:0000256" key="15">
    <source>
        <dbReference type="ARBA" id="ARBA00023170"/>
    </source>
</evidence>
<comment type="catalytic activity">
    <reaction evidence="18">
        <text>L-seryl-[protein] + ATP = O-phospho-L-seryl-[protein] + ADP + H(+)</text>
        <dbReference type="Rhea" id="RHEA:17989"/>
        <dbReference type="Rhea" id="RHEA-COMP:9863"/>
        <dbReference type="Rhea" id="RHEA-COMP:11604"/>
        <dbReference type="ChEBI" id="CHEBI:15378"/>
        <dbReference type="ChEBI" id="CHEBI:29999"/>
        <dbReference type="ChEBI" id="CHEBI:30616"/>
        <dbReference type="ChEBI" id="CHEBI:83421"/>
        <dbReference type="ChEBI" id="CHEBI:456216"/>
        <dbReference type="EC" id="2.7.11.1"/>
    </reaction>
</comment>
<dbReference type="EC" id="2.7.11.1" evidence="2"/>
<dbReference type="FunFam" id="1.10.510.10:FF:000248">
    <property type="entry name" value="S-receptor-like kinase 5"/>
    <property type="match status" value="1"/>
</dbReference>
<accession>A0AAV6K0X7</accession>
<evidence type="ECO:0000256" key="9">
    <source>
        <dbReference type="ARBA" id="ARBA00022741"/>
    </source>
</evidence>
<dbReference type="InterPro" id="IPR008271">
    <property type="entry name" value="Ser/Thr_kinase_AS"/>
</dbReference>
<keyword evidence="7" id="KW-0732">Signal</keyword>
<comment type="subcellular location">
    <subcellularLocation>
        <location evidence="1">Membrane</location>
        <topology evidence="1">Single-pass type I membrane protein</topology>
    </subcellularLocation>
</comment>
<dbReference type="GO" id="GO:0030246">
    <property type="term" value="F:carbohydrate binding"/>
    <property type="evidence" value="ECO:0007669"/>
    <property type="project" value="UniProtKB-KW"/>
</dbReference>
<evidence type="ECO:0000256" key="17">
    <source>
        <dbReference type="ARBA" id="ARBA00047899"/>
    </source>
</evidence>
<dbReference type="GO" id="GO:0004674">
    <property type="term" value="F:protein serine/threonine kinase activity"/>
    <property type="evidence" value="ECO:0007669"/>
    <property type="project" value="UniProtKB-KW"/>
</dbReference>
<dbReference type="GO" id="GO:0005524">
    <property type="term" value="F:ATP binding"/>
    <property type="evidence" value="ECO:0007669"/>
    <property type="project" value="UniProtKB-KW"/>
</dbReference>
<dbReference type="InterPro" id="IPR051343">
    <property type="entry name" value="G-type_lectin_kinases/EP1-like"/>
</dbReference>
<keyword evidence="8" id="KW-0430">Lectin</keyword>
<evidence type="ECO:0000256" key="1">
    <source>
        <dbReference type="ARBA" id="ARBA00004479"/>
    </source>
</evidence>
<keyword evidence="5" id="KW-0808">Transferase</keyword>
<dbReference type="SUPFAM" id="SSF56112">
    <property type="entry name" value="Protein kinase-like (PK-like)"/>
    <property type="match status" value="1"/>
</dbReference>
<evidence type="ECO:0000256" key="6">
    <source>
        <dbReference type="ARBA" id="ARBA00022692"/>
    </source>
</evidence>
<dbReference type="SMART" id="SM00220">
    <property type="entry name" value="S_TKc"/>
    <property type="match status" value="1"/>
</dbReference>
<gene>
    <name evidence="20" type="ORF">RHGRI_018289</name>
</gene>
<dbReference type="GO" id="GO:0016020">
    <property type="term" value="C:membrane"/>
    <property type="evidence" value="ECO:0007669"/>
    <property type="project" value="UniProtKB-SubCell"/>
</dbReference>
<keyword evidence="3" id="KW-0723">Serine/threonine-protein kinase</keyword>
<comment type="caution">
    <text evidence="20">The sequence shown here is derived from an EMBL/GenBank/DDBJ whole genome shotgun (WGS) entry which is preliminary data.</text>
</comment>